<dbReference type="RefSeq" id="WP_171608048.1">
    <property type="nucleotide sequence ID" value="NZ_WHPF01000007.1"/>
</dbReference>
<dbReference type="InterPro" id="IPR021448">
    <property type="entry name" value="DUF3098"/>
</dbReference>
<dbReference type="Proteomes" id="UP000598971">
    <property type="component" value="Unassembled WGS sequence"/>
</dbReference>
<evidence type="ECO:0000256" key="1">
    <source>
        <dbReference type="SAM" id="Phobius"/>
    </source>
</evidence>
<feature type="transmembrane region" description="Helical" evidence="1">
    <location>
        <begin position="57"/>
        <end position="76"/>
    </location>
</feature>
<evidence type="ECO:0000313" key="3">
    <source>
        <dbReference type="Proteomes" id="UP000598971"/>
    </source>
</evidence>
<sequence length="83" mass="9176">MTETKQKPMNTLFTKENYIWMIIGALVIALGMVLMSGGKNENPAVFDTNVVYSTTRVTIAPILIVVGLLVEVYAIFKKPKQTA</sequence>
<dbReference type="Pfam" id="PF11297">
    <property type="entry name" value="DUF3098"/>
    <property type="match status" value="1"/>
</dbReference>
<keyword evidence="1" id="KW-1133">Transmembrane helix</keyword>
<protein>
    <submittedName>
        <fullName evidence="2">DUF3098 domain-containing protein</fullName>
    </submittedName>
</protein>
<feature type="transmembrane region" description="Helical" evidence="1">
    <location>
        <begin position="18"/>
        <end position="37"/>
    </location>
</feature>
<organism evidence="2 3">
    <name type="scientific">Limnovirga soli</name>
    <dbReference type="NCBI Taxonomy" id="2656915"/>
    <lineage>
        <taxon>Bacteria</taxon>
        <taxon>Pseudomonadati</taxon>
        <taxon>Bacteroidota</taxon>
        <taxon>Chitinophagia</taxon>
        <taxon>Chitinophagales</taxon>
        <taxon>Chitinophagaceae</taxon>
        <taxon>Limnovirga</taxon>
    </lineage>
</organism>
<keyword evidence="1" id="KW-0472">Membrane</keyword>
<proteinExistence type="predicted"/>
<keyword evidence="1" id="KW-0812">Transmembrane</keyword>
<comment type="caution">
    <text evidence="2">The sequence shown here is derived from an EMBL/GenBank/DDBJ whole genome shotgun (WGS) entry which is preliminary data.</text>
</comment>
<accession>A0A8J8FEQ3</accession>
<reference evidence="2" key="1">
    <citation type="submission" date="2019-10" db="EMBL/GenBank/DDBJ databases">
        <title>Draft genome sequence of Panacibacter sp. KCS-6.</title>
        <authorList>
            <person name="Yim K.J."/>
        </authorList>
    </citation>
    <scope>NUCLEOTIDE SEQUENCE</scope>
    <source>
        <strain evidence="2">KCS-6</strain>
    </source>
</reference>
<evidence type="ECO:0000313" key="2">
    <source>
        <dbReference type="EMBL" id="NNV56112.1"/>
    </source>
</evidence>
<dbReference type="AlphaFoldDB" id="A0A8J8FEQ3"/>
<gene>
    <name evidence="2" type="ORF">GD597_11630</name>
</gene>
<name>A0A8J8FEQ3_9BACT</name>
<keyword evidence="3" id="KW-1185">Reference proteome</keyword>
<dbReference type="EMBL" id="WHPF01000007">
    <property type="protein sequence ID" value="NNV56112.1"/>
    <property type="molecule type" value="Genomic_DNA"/>
</dbReference>